<reference evidence="1 2" key="1">
    <citation type="journal article" date="2024" name="Science">
        <title>Giant polyketide synthase enzymes in the biosynthesis of giant marine polyether toxins.</title>
        <authorList>
            <person name="Fallon T.R."/>
            <person name="Shende V.V."/>
            <person name="Wierzbicki I.H."/>
            <person name="Pendleton A.L."/>
            <person name="Watervoot N.F."/>
            <person name="Auber R.P."/>
            <person name="Gonzalez D.J."/>
            <person name="Wisecaver J.H."/>
            <person name="Moore B.S."/>
        </authorList>
    </citation>
    <scope>NUCLEOTIDE SEQUENCE [LARGE SCALE GENOMIC DNA]</scope>
    <source>
        <strain evidence="1 2">12B1</strain>
    </source>
</reference>
<name>A0AB34IGU1_PRYPA</name>
<organism evidence="1 2">
    <name type="scientific">Prymnesium parvum</name>
    <name type="common">Toxic golden alga</name>
    <dbReference type="NCBI Taxonomy" id="97485"/>
    <lineage>
        <taxon>Eukaryota</taxon>
        <taxon>Haptista</taxon>
        <taxon>Haptophyta</taxon>
        <taxon>Prymnesiophyceae</taxon>
        <taxon>Prymnesiales</taxon>
        <taxon>Prymnesiaceae</taxon>
        <taxon>Prymnesium</taxon>
    </lineage>
</organism>
<dbReference type="AlphaFoldDB" id="A0AB34IGU1"/>
<evidence type="ECO:0000313" key="1">
    <source>
        <dbReference type="EMBL" id="KAL1496879.1"/>
    </source>
</evidence>
<comment type="caution">
    <text evidence="1">The sequence shown here is derived from an EMBL/GenBank/DDBJ whole genome shotgun (WGS) entry which is preliminary data.</text>
</comment>
<evidence type="ECO:0000313" key="2">
    <source>
        <dbReference type="Proteomes" id="UP001515480"/>
    </source>
</evidence>
<proteinExistence type="predicted"/>
<sequence>MACVPLPSPEGHTPPSLAVQAIATSASSQITHIVNANAAEGVDVFIHSWNPPHGEMIDAAYGVHLKGSMHQPVEYKDHLKPRSQALSIGRAAALMLSHAKRRGRSYDFCFVVRIDLVFAAPVLLSEFDHSRIWFSEHCCINGARHAHVSMQRTMASLRVCTHAPYGENASTFSTAVGMRHRLLGPCRMSQYSGGSPRTVQEDVGYFLMDWWFAAPPEVAASWVRIDREWATVNARLAALRARRSFSHYVWPILVHDLLNATRDVRFKAGVRANLLRSVFIRLRSRSSPSALGEYVTDPVGNCDALHSNGRDVSAAALLRAPVAADSPLHQLFGPRFEAMAQQCAVARLAEPLVCCGSPRHCGTQRCDPTWDSVNRRFTFARIHSASAAGPLKA</sequence>
<dbReference type="Proteomes" id="UP001515480">
    <property type="component" value="Unassembled WGS sequence"/>
</dbReference>
<dbReference type="EMBL" id="JBGBPQ010000028">
    <property type="protein sequence ID" value="KAL1496879.1"/>
    <property type="molecule type" value="Genomic_DNA"/>
</dbReference>
<protein>
    <submittedName>
        <fullName evidence="1">Uncharacterized protein</fullName>
    </submittedName>
</protein>
<gene>
    <name evidence="1" type="ORF">AB1Y20_014460</name>
</gene>
<accession>A0AB34IGU1</accession>
<keyword evidence="2" id="KW-1185">Reference proteome</keyword>